<accession>A0A6C1U0V9</accession>
<dbReference type="SMART" id="SM00942">
    <property type="entry name" value="PriCT_1"/>
    <property type="match status" value="1"/>
</dbReference>
<dbReference type="CDD" id="cd04859">
    <property type="entry name" value="Prim_Pol"/>
    <property type="match status" value="1"/>
</dbReference>
<dbReference type="SUPFAM" id="SSF56747">
    <property type="entry name" value="Prim-pol domain"/>
    <property type="match status" value="1"/>
</dbReference>
<dbReference type="InterPro" id="IPR015330">
    <property type="entry name" value="DNA_primase/pol_bifunc_N"/>
</dbReference>
<dbReference type="Pfam" id="PF09250">
    <property type="entry name" value="Prim-Pol"/>
    <property type="match status" value="1"/>
</dbReference>
<name>A0A6C1U0V9_9CORY</name>
<protein>
    <submittedName>
        <fullName evidence="4">DNA primase</fullName>
    </submittedName>
</protein>
<comment type="caution">
    <text evidence="4">The sequence shown here is derived from an EMBL/GenBank/DDBJ whole genome shotgun (WGS) entry which is preliminary data.</text>
</comment>
<proteinExistence type="predicted"/>
<dbReference type="InterPro" id="IPR014820">
    <property type="entry name" value="PriCT_1"/>
</dbReference>
<feature type="compositionally biased region" description="Low complexity" evidence="1">
    <location>
        <begin position="1"/>
        <end position="17"/>
    </location>
</feature>
<feature type="domain" description="DNA primase/polymerase bifunctional N-terminal" evidence="3">
    <location>
        <begin position="57"/>
        <end position="209"/>
    </location>
</feature>
<dbReference type="Proteomes" id="UP000336646">
    <property type="component" value="Unassembled WGS sequence"/>
</dbReference>
<organism evidence="4 5">
    <name type="scientific">Corynebacterium sanguinis</name>
    <dbReference type="NCBI Taxonomy" id="2594913"/>
    <lineage>
        <taxon>Bacteria</taxon>
        <taxon>Bacillati</taxon>
        <taxon>Actinomycetota</taxon>
        <taxon>Actinomycetes</taxon>
        <taxon>Mycobacteriales</taxon>
        <taxon>Corynebacteriaceae</taxon>
        <taxon>Corynebacterium</taxon>
    </lineage>
</organism>
<evidence type="ECO:0000313" key="4">
    <source>
        <dbReference type="EMBL" id="TVS30418.1"/>
    </source>
</evidence>
<feature type="domain" description="Primase C-terminal 1" evidence="2">
    <location>
        <begin position="235"/>
        <end position="295"/>
    </location>
</feature>
<gene>
    <name evidence="4" type="ORF">EKI59_01170</name>
</gene>
<evidence type="ECO:0000256" key="1">
    <source>
        <dbReference type="SAM" id="MobiDB-lite"/>
    </source>
</evidence>
<dbReference type="SMART" id="SM00943">
    <property type="entry name" value="Prim-Pol"/>
    <property type="match status" value="1"/>
</dbReference>
<dbReference type="OrthoDB" id="3218228at2"/>
<dbReference type="EMBL" id="RXIR01000001">
    <property type="protein sequence ID" value="TVS30418.1"/>
    <property type="molecule type" value="Genomic_DNA"/>
</dbReference>
<reference evidence="4 5" key="1">
    <citation type="submission" date="2018-12" db="EMBL/GenBank/DDBJ databases">
        <title>Corynebacterium sanguinis sp. nov., a clinically-associated and environmental corynebacterium.</title>
        <authorList>
            <person name="Gonzales-Siles L."/>
            <person name="Jaen-Luchoro D."/>
            <person name="Cardew S."/>
            <person name="Inganas E."/>
            <person name="Ohlen M."/>
            <person name="Jensie-Markopolous S."/>
            <person name="Pinyeiro-Iglesias B."/>
            <person name="Molin K."/>
            <person name="Skovbjerg S."/>
            <person name="Svensson-Stadler L."/>
            <person name="Funke G."/>
            <person name="Moore E.R.B."/>
        </authorList>
    </citation>
    <scope>NUCLEOTIDE SEQUENCE [LARGE SCALE GENOMIC DNA]</scope>
    <source>
        <strain evidence="4 5">58734</strain>
    </source>
</reference>
<sequence>MHCSLPPTTGTEVTTVPSQKHTPNPVAGSGVQKNSTDTSTHLTYDGVEEQDWLPAAAHRYARHGFPVGPLHGKIPLTSHGMKDFTTDPEQVQRWWAQYPGANIGVRPPVGWVVLDIDPRNGGADTWKQINHGHTLPATIVTCTGSGGWHWWFRLPYAGDIRGSAGDGVDVKTHRGYLVMPPSIHPDTHGLYRVHQWVQPRLVPQLPVWLRKHVYRPLPAPVMPRRAGDRSGVGLVGAVAAAVEGQRNQKLFWAACRALEDGLDLEQELTDAARGVGLDDMEIMATLNSARNRTEGTA</sequence>
<dbReference type="AlphaFoldDB" id="A0A6C1U0V9"/>
<evidence type="ECO:0000313" key="5">
    <source>
        <dbReference type="Proteomes" id="UP000336646"/>
    </source>
</evidence>
<feature type="region of interest" description="Disordered" evidence="1">
    <location>
        <begin position="1"/>
        <end position="39"/>
    </location>
</feature>
<evidence type="ECO:0000259" key="2">
    <source>
        <dbReference type="SMART" id="SM00942"/>
    </source>
</evidence>
<evidence type="ECO:0000259" key="3">
    <source>
        <dbReference type="SMART" id="SM00943"/>
    </source>
</evidence>